<dbReference type="Proteomes" id="UP000827549">
    <property type="component" value="Chromosome 3"/>
</dbReference>
<dbReference type="RefSeq" id="XP_062626851.1">
    <property type="nucleotide sequence ID" value="XM_062770867.1"/>
</dbReference>
<feature type="transmembrane region" description="Helical" evidence="2">
    <location>
        <begin position="45"/>
        <end position="69"/>
    </location>
</feature>
<keyword evidence="2" id="KW-0472">Membrane</keyword>
<reference evidence="3" key="1">
    <citation type="submission" date="2023-10" db="EMBL/GenBank/DDBJ databases">
        <authorList>
            <person name="Noh H."/>
        </authorList>
    </citation>
    <scope>NUCLEOTIDE SEQUENCE</scope>
    <source>
        <strain evidence="3">DUCC4014</strain>
    </source>
</reference>
<name>A0AAF1BLF7_9TREE</name>
<evidence type="ECO:0000313" key="3">
    <source>
        <dbReference type="EMBL" id="WOO80819.1"/>
    </source>
</evidence>
<organism evidence="3 4">
    <name type="scientific">Vanrija pseudolonga</name>
    <dbReference type="NCBI Taxonomy" id="143232"/>
    <lineage>
        <taxon>Eukaryota</taxon>
        <taxon>Fungi</taxon>
        <taxon>Dikarya</taxon>
        <taxon>Basidiomycota</taxon>
        <taxon>Agaricomycotina</taxon>
        <taxon>Tremellomycetes</taxon>
        <taxon>Trichosporonales</taxon>
        <taxon>Trichosporonaceae</taxon>
        <taxon>Vanrija</taxon>
    </lineage>
</organism>
<evidence type="ECO:0000256" key="1">
    <source>
        <dbReference type="SAM" id="MobiDB-lite"/>
    </source>
</evidence>
<dbReference type="EMBL" id="CP086716">
    <property type="protein sequence ID" value="WOO80819.1"/>
    <property type="molecule type" value="Genomic_DNA"/>
</dbReference>
<evidence type="ECO:0000256" key="2">
    <source>
        <dbReference type="SAM" id="Phobius"/>
    </source>
</evidence>
<sequence>MDVVFLSVLTIIGIGVMSTMALIGVRGRWVDAVSNGFTGGIPSVGIVVITLGWTLVGMLLIIIAFEVIYTLRQYGRSTNFWQLSFLDLTDDTRPLDGPRVRRARIDIEGEEALPMRAANASAMSPFSLPHPDVTPFSMSHGGTAPSSPYKADALPPYEPPADSGMASVLVHSSPSTSSPSAVVPTLGHAQSRQSSSGYPFSGYAGQQQDMPDWKRAALDAPMPDWKRDALQGPSGDGLPPGAAPSRPSQ</sequence>
<keyword evidence="4" id="KW-1185">Reference proteome</keyword>
<feature type="compositionally biased region" description="Polar residues" evidence="1">
    <location>
        <begin position="188"/>
        <end position="209"/>
    </location>
</feature>
<proteinExistence type="predicted"/>
<keyword evidence="2" id="KW-1133">Transmembrane helix</keyword>
<evidence type="ECO:0000313" key="4">
    <source>
        <dbReference type="Proteomes" id="UP000827549"/>
    </source>
</evidence>
<feature type="compositionally biased region" description="Low complexity" evidence="1">
    <location>
        <begin position="166"/>
        <end position="186"/>
    </location>
</feature>
<feature type="region of interest" description="Disordered" evidence="1">
    <location>
        <begin position="134"/>
        <end position="249"/>
    </location>
</feature>
<keyword evidence="2" id="KW-0812">Transmembrane</keyword>
<gene>
    <name evidence="3" type="ORF">LOC62_03G004347</name>
</gene>
<dbReference type="GeneID" id="87807585"/>
<dbReference type="AlphaFoldDB" id="A0AAF1BLF7"/>
<accession>A0AAF1BLF7</accession>
<protein>
    <submittedName>
        <fullName evidence="3">Uncharacterized protein</fullName>
    </submittedName>
</protein>